<reference evidence="9" key="1">
    <citation type="journal article" date="2020" name="Stud. Mycol.">
        <title>101 Dothideomycetes genomes: a test case for predicting lifestyles and emergence of pathogens.</title>
        <authorList>
            <person name="Haridas S."/>
            <person name="Albert R."/>
            <person name="Binder M."/>
            <person name="Bloem J."/>
            <person name="Labutti K."/>
            <person name="Salamov A."/>
            <person name="Andreopoulos B."/>
            <person name="Baker S."/>
            <person name="Barry K."/>
            <person name="Bills G."/>
            <person name="Bluhm B."/>
            <person name="Cannon C."/>
            <person name="Castanera R."/>
            <person name="Culley D."/>
            <person name="Daum C."/>
            <person name="Ezra D."/>
            <person name="Gonzalez J."/>
            <person name="Henrissat B."/>
            <person name="Kuo A."/>
            <person name="Liang C."/>
            <person name="Lipzen A."/>
            <person name="Lutzoni F."/>
            <person name="Magnuson J."/>
            <person name="Mondo S."/>
            <person name="Nolan M."/>
            <person name="Ohm R."/>
            <person name="Pangilinan J."/>
            <person name="Park H.-J."/>
            <person name="Ramirez L."/>
            <person name="Alfaro M."/>
            <person name="Sun H."/>
            <person name="Tritt A."/>
            <person name="Yoshinaga Y."/>
            <person name="Zwiers L.-H."/>
            <person name="Turgeon B."/>
            <person name="Goodwin S."/>
            <person name="Spatafora J."/>
            <person name="Crous P."/>
            <person name="Grigoriev I."/>
        </authorList>
    </citation>
    <scope>NUCLEOTIDE SEQUENCE</scope>
    <source>
        <strain evidence="9">CBS 675.92</strain>
    </source>
</reference>
<dbReference type="InterPro" id="IPR011763">
    <property type="entry name" value="COA_CT_C"/>
</dbReference>
<name>A0A6A5TM29_9PLEO</name>
<feature type="domain" description="CoA carboxyltransferase C-terminal" evidence="8">
    <location>
        <begin position="353"/>
        <end position="574"/>
    </location>
</feature>
<dbReference type="PROSITE" id="PS50980">
    <property type="entry name" value="COA_CT_NTER"/>
    <property type="match status" value="1"/>
</dbReference>
<keyword evidence="10" id="KW-1185">Reference proteome</keyword>
<dbReference type="InterPro" id="IPR045190">
    <property type="entry name" value="MCCB/AccD1-like"/>
</dbReference>
<evidence type="ECO:0000256" key="3">
    <source>
        <dbReference type="ARBA" id="ARBA00026116"/>
    </source>
</evidence>
<dbReference type="GO" id="GO:0005739">
    <property type="term" value="C:mitochondrion"/>
    <property type="evidence" value="ECO:0007669"/>
    <property type="project" value="TreeGrafter"/>
</dbReference>
<dbReference type="Pfam" id="PF01039">
    <property type="entry name" value="Carboxyl_trans"/>
    <property type="match status" value="1"/>
</dbReference>
<evidence type="ECO:0000256" key="5">
    <source>
        <dbReference type="ARBA" id="ARBA00031404"/>
    </source>
</evidence>
<evidence type="ECO:0000256" key="4">
    <source>
        <dbReference type="ARBA" id="ARBA00031237"/>
    </source>
</evidence>
<sequence>MAPKAPSREALTLLRHSMRPSNTLRLQAQWCLTSSITRPSTRPRFRSSIQPLFSRSVATYTHSHHAEAVSIIPTAVDANSENFKENKRQMDEATESLAELHTQIAQGGPQKARDKHIQRGKMLVRDRITALIDPGTPFLELSQMAGYGVYEGEDVPAGGIITGIGTVNGVQCMVVANDSTVKGGTYYPITVKKHLRAQAIAQENRLPCIYLVDSGGANLPHQADVFPDVNHFGRIFYNQARMSGMGIPQISVVMGPCTAGGAYVPSMSDESIIVENQGHIFLAGPPLVKAATGEVVSAEELGGGRLHSEISGVTDYLAVDDAHALVLARRSIGNLNWHRNQTVSNTQPTYKEPIYDPLELSGIVGTNLRRQIPIHEVIARIVDGSVFSEFKPGYGSTLVTGFANIYGHPVGIVANNGILFSESSLKGAHFVQLCGKRQIPLIFLQNISGFMVGQDAEKGGIAKNGAKLVTAVSCVDVPKFTVVVGSSAGAGNYGMCGRAYSPRLLFTWPNAKTSVMGAEQLSSVMEAVGKKVDPELKARIERESEATFGSARLWDDGIIPPEHTRRVLGLGLQMACGGQNTGVEGESRWGVFRM</sequence>
<evidence type="ECO:0000259" key="8">
    <source>
        <dbReference type="PROSITE" id="PS50989"/>
    </source>
</evidence>
<proteinExistence type="inferred from homology"/>
<dbReference type="EC" id="6.4.1.4" evidence="3"/>
<keyword evidence="9" id="KW-0808">Transferase</keyword>
<dbReference type="GO" id="GO:1905202">
    <property type="term" value="C:methylcrotonoyl-CoA carboxylase complex"/>
    <property type="evidence" value="ECO:0007669"/>
    <property type="project" value="TreeGrafter"/>
</dbReference>
<accession>A0A6A5TM29</accession>
<dbReference type="GO" id="GO:0004485">
    <property type="term" value="F:methylcrotonoyl-CoA carboxylase activity"/>
    <property type="evidence" value="ECO:0007669"/>
    <property type="project" value="UniProtKB-EC"/>
</dbReference>
<evidence type="ECO:0000256" key="1">
    <source>
        <dbReference type="ARBA" id="ARBA00006102"/>
    </source>
</evidence>
<evidence type="ECO:0000256" key="2">
    <source>
        <dbReference type="ARBA" id="ARBA00025711"/>
    </source>
</evidence>
<dbReference type="PANTHER" id="PTHR22855:SF13">
    <property type="entry name" value="METHYLCROTONOYL-COA CARBOXYLASE BETA CHAIN, MITOCHONDRIAL"/>
    <property type="match status" value="1"/>
</dbReference>
<comment type="pathway">
    <text evidence="2">Amino-acid degradation; L-leucine degradation; (S)-3-hydroxy-3-methylglutaryl-CoA from 3-isovaleryl-CoA: step 2/3.</text>
</comment>
<protein>
    <recommendedName>
        <fullName evidence="3">methylcrotonoyl-CoA carboxylase</fullName>
        <ecNumber evidence="3">6.4.1.4</ecNumber>
    </recommendedName>
    <alternativeName>
        <fullName evidence="5">3-methylcrotonyl-CoA carboxylase 2</fullName>
    </alternativeName>
    <alternativeName>
        <fullName evidence="4">3-methylcrotonyl-CoA:carbon dioxide ligase subunit beta</fullName>
    </alternativeName>
</protein>
<organism evidence="9 10">
    <name type="scientific">Byssothecium circinans</name>
    <dbReference type="NCBI Taxonomy" id="147558"/>
    <lineage>
        <taxon>Eukaryota</taxon>
        <taxon>Fungi</taxon>
        <taxon>Dikarya</taxon>
        <taxon>Ascomycota</taxon>
        <taxon>Pezizomycotina</taxon>
        <taxon>Dothideomycetes</taxon>
        <taxon>Pleosporomycetidae</taxon>
        <taxon>Pleosporales</taxon>
        <taxon>Massarineae</taxon>
        <taxon>Massarinaceae</taxon>
        <taxon>Byssothecium</taxon>
    </lineage>
</organism>
<dbReference type="Gene3D" id="3.90.226.10">
    <property type="entry name" value="2-enoyl-CoA Hydratase, Chain A, domain 1"/>
    <property type="match status" value="2"/>
</dbReference>
<dbReference type="UniPathway" id="UPA00363">
    <property type="reaction ID" value="UER00861"/>
</dbReference>
<dbReference type="GO" id="GO:0006552">
    <property type="term" value="P:L-leucine catabolic process"/>
    <property type="evidence" value="ECO:0007669"/>
    <property type="project" value="UniProtKB-UniPathway"/>
</dbReference>
<dbReference type="GO" id="GO:0016740">
    <property type="term" value="F:transferase activity"/>
    <property type="evidence" value="ECO:0007669"/>
    <property type="project" value="UniProtKB-KW"/>
</dbReference>
<comment type="catalytic activity">
    <reaction evidence="6">
        <text>3-methylbut-2-enoyl-CoA + hydrogencarbonate + ATP = 3-methyl-(2E)-glutaconyl-CoA + ADP + phosphate + H(+)</text>
        <dbReference type="Rhea" id="RHEA:13589"/>
        <dbReference type="ChEBI" id="CHEBI:15378"/>
        <dbReference type="ChEBI" id="CHEBI:17544"/>
        <dbReference type="ChEBI" id="CHEBI:30616"/>
        <dbReference type="ChEBI" id="CHEBI:43474"/>
        <dbReference type="ChEBI" id="CHEBI:57344"/>
        <dbReference type="ChEBI" id="CHEBI:57346"/>
        <dbReference type="ChEBI" id="CHEBI:456216"/>
        <dbReference type="EC" id="6.4.1.4"/>
    </reaction>
</comment>
<evidence type="ECO:0000259" key="7">
    <source>
        <dbReference type="PROSITE" id="PS50980"/>
    </source>
</evidence>
<dbReference type="PROSITE" id="PS50989">
    <property type="entry name" value="COA_CT_CTER"/>
    <property type="match status" value="1"/>
</dbReference>
<dbReference type="AlphaFoldDB" id="A0A6A5TM29"/>
<evidence type="ECO:0000313" key="9">
    <source>
        <dbReference type="EMBL" id="KAF1953448.1"/>
    </source>
</evidence>
<dbReference type="OrthoDB" id="439921at2759"/>
<dbReference type="SUPFAM" id="SSF52096">
    <property type="entry name" value="ClpP/crotonase"/>
    <property type="match status" value="2"/>
</dbReference>
<dbReference type="InterPro" id="IPR029045">
    <property type="entry name" value="ClpP/crotonase-like_dom_sf"/>
</dbReference>
<dbReference type="InterPro" id="IPR034733">
    <property type="entry name" value="AcCoA_carboxyl_beta"/>
</dbReference>
<feature type="domain" description="CoA carboxyltransferase N-terminal" evidence="7">
    <location>
        <begin position="90"/>
        <end position="347"/>
    </location>
</feature>
<evidence type="ECO:0000256" key="6">
    <source>
        <dbReference type="ARBA" id="ARBA00052347"/>
    </source>
</evidence>
<dbReference type="Proteomes" id="UP000800035">
    <property type="component" value="Unassembled WGS sequence"/>
</dbReference>
<comment type="similarity">
    <text evidence="1">Belongs to the AccD/PCCB family.</text>
</comment>
<dbReference type="EMBL" id="ML977004">
    <property type="protein sequence ID" value="KAF1953448.1"/>
    <property type="molecule type" value="Genomic_DNA"/>
</dbReference>
<dbReference type="FunFam" id="3.90.226.10:FF:000007">
    <property type="entry name" value="Methylcrotonoyl-CoA carboxylase subunit beta"/>
    <property type="match status" value="1"/>
</dbReference>
<dbReference type="PANTHER" id="PTHR22855">
    <property type="entry name" value="ACETYL, PROPIONYL, PYRUVATE, AND GLUTACONYL CARBOXYLASE-RELATED"/>
    <property type="match status" value="1"/>
</dbReference>
<evidence type="ECO:0000313" key="10">
    <source>
        <dbReference type="Proteomes" id="UP000800035"/>
    </source>
</evidence>
<gene>
    <name evidence="9" type="ORF">CC80DRAFT_537650</name>
</gene>
<dbReference type="FunFam" id="3.90.226.10:FF:000004">
    <property type="entry name" value="Methylcrotonoyl-CoA carboxylase beta chain"/>
    <property type="match status" value="1"/>
</dbReference>
<dbReference type="InterPro" id="IPR011762">
    <property type="entry name" value="COA_CT_N"/>
</dbReference>